<dbReference type="InterPro" id="IPR000679">
    <property type="entry name" value="Znf_GATA"/>
</dbReference>
<dbReference type="Gene3D" id="3.30.50.10">
    <property type="entry name" value="Erythroid Transcription Factor GATA-1, subunit A"/>
    <property type="match status" value="1"/>
</dbReference>
<dbReference type="PANTHER" id="PTHR46855:SF1">
    <property type="entry name" value="GATA TRANSCRIPTION FACTOR 26"/>
    <property type="match status" value="1"/>
</dbReference>
<feature type="domain" description="DEUBAD" evidence="9">
    <location>
        <begin position="316"/>
        <end position="427"/>
    </location>
</feature>
<dbReference type="SUPFAM" id="SSF57716">
    <property type="entry name" value="Glucocorticoid receptor-like (DNA-binding domain)"/>
    <property type="match status" value="1"/>
</dbReference>
<dbReference type="AlphaFoldDB" id="A0A8J5LCN9"/>
<dbReference type="Pfam" id="PF13919">
    <property type="entry name" value="ASXH"/>
    <property type="match status" value="1"/>
</dbReference>
<dbReference type="GO" id="GO:0006355">
    <property type="term" value="P:regulation of DNA-templated transcription"/>
    <property type="evidence" value="ECO:0007669"/>
    <property type="project" value="InterPro"/>
</dbReference>
<dbReference type="Pfam" id="PF00320">
    <property type="entry name" value="GATA"/>
    <property type="match status" value="1"/>
</dbReference>
<feature type="compositionally biased region" description="Polar residues" evidence="8">
    <location>
        <begin position="435"/>
        <end position="450"/>
    </location>
</feature>
<keyword evidence="2" id="KW-0479">Metal-binding</keyword>
<dbReference type="InterPro" id="IPR044867">
    <property type="entry name" value="DEUBAD_dom"/>
</dbReference>
<dbReference type="CDD" id="cd00202">
    <property type="entry name" value="ZnF_GATA"/>
    <property type="match status" value="1"/>
</dbReference>
<comment type="caution">
    <text evidence="10">The sequence shown here is derived from an EMBL/GenBank/DDBJ whole genome shotgun (WGS) entry which is preliminary data.</text>
</comment>
<evidence type="ECO:0000256" key="1">
    <source>
        <dbReference type="ARBA" id="ARBA00004123"/>
    </source>
</evidence>
<dbReference type="GO" id="GO:0005634">
    <property type="term" value="C:nucleus"/>
    <property type="evidence" value="ECO:0007669"/>
    <property type="project" value="UniProtKB-SubCell"/>
</dbReference>
<dbReference type="GO" id="GO:0008270">
    <property type="term" value="F:zinc ion binding"/>
    <property type="evidence" value="ECO:0007669"/>
    <property type="project" value="UniProtKB-KW"/>
</dbReference>
<dbReference type="PANTHER" id="PTHR46855">
    <property type="entry name" value="OSJNBB0038F03.10 PROTEIN"/>
    <property type="match status" value="1"/>
</dbReference>
<evidence type="ECO:0000256" key="8">
    <source>
        <dbReference type="SAM" id="MobiDB-lite"/>
    </source>
</evidence>
<keyword evidence="7" id="KW-0539">Nucleus</keyword>
<dbReference type="EMBL" id="JACMSC010000009">
    <property type="protein sequence ID" value="KAG6508327.1"/>
    <property type="molecule type" value="Genomic_DNA"/>
</dbReference>
<keyword evidence="5" id="KW-0805">Transcription regulation</keyword>
<dbReference type="PROSITE" id="PS51916">
    <property type="entry name" value="DEUBAD"/>
    <property type="match status" value="1"/>
</dbReference>
<protein>
    <recommendedName>
        <fullName evidence="9">DEUBAD domain-containing protein</fullName>
    </recommendedName>
</protein>
<feature type="region of interest" description="Disordered" evidence="8">
    <location>
        <begin position="416"/>
        <end position="456"/>
    </location>
</feature>
<dbReference type="GO" id="GO:0043565">
    <property type="term" value="F:sequence-specific DNA binding"/>
    <property type="evidence" value="ECO:0007669"/>
    <property type="project" value="InterPro"/>
</dbReference>
<evidence type="ECO:0000256" key="5">
    <source>
        <dbReference type="ARBA" id="ARBA00023015"/>
    </source>
</evidence>
<evidence type="ECO:0000256" key="4">
    <source>
        <dbReference type="ARBA" id="ARBA00022833"/>
    </source>
</evidence>
<dbReference type="InterPro" id="IPR013088">
    <property type="entry name" value="Znf_NHR/GATA"/>
</dbReference>
<name>A0A8J5LCN9_ZINOF</name>
<evidence type="ECO:0000259" key="9">
    <source>
        <dbReference type="PROSITE" id="PS51916"/>
    </source>
</evidence>
<dbReference type="Proteomes" id="UP000734854">
    <property type="component" value="Unassembled WGS sequence"/>
</dbReference>
<evidence type="ECO:0000313" key="10">
    <source>
        <dbReference type="EMBL" id="KAG6508327.1"/>
    </source>
</evidence>
<accession>A0A8J5LCN9</accession>
<evidence type="ECO:0000256" key="7">
    <source>
        <dbReference type="ARBA" id="ARBA00023242"/>
    </source>
</evidence>
<keyword evidence="4" id="KW-0862">Zinc</keyword>
<evidence type="ECO:0000256" key="3">
    <source>
        <dbReference type="ARBA" id="ARBA00022771"/>
    </source>
</evidence>
<dbReference type="InterPro" id="IPR044589">
    <property type="entry name" value="GATA26/27"/>
</dbReference>
<dbReference type="InterPro" id="IPR028020">
    <property type="entry name" value="ASX_DEUBAD_dom"/>
</dbReference>
<keyword evidence="11" id="KW-1185">Reference proteome</keyword>
<reference evidence="10 11" key="1">
    <citation type="submission" date="2020-08" db="EMBL/GenBank/DDBJ databases">
        <title>Plant Genome Project.</title>
        <authorList>
            <person name="Zhang R.-G."/>
        </authorList>
    </citation>
    <scope>NUCLEOTIDE SEQUENCE [LARGE SCALE GENOMIC DNA]</scope>
    <source>
        <tissue evidence="10">Rhizome</tissue>
    </source>
</reference>
<proteinExistence type="predicted"/>
<evidence type="ECO:0000256" key="2">
    <source>
        <dbReference type="ARBA" id="ARBA00022723"/>
    </source>
</evidence>
<organism evidence="10 11">
    <name type="scientific">Zingiber officinale</name>
    <name type="common">Ginger</name>
    <name type="synonym">Amomum zingiber</name>
    <dbReference type="NCBI Taxonomy" id="94328"/>
    <lineage>
        <taxon>Eukaryota</taxon>
        <taxon>Viridiplantae</taxon>
        <taxon>Streptophyta</taxon>
        <taxon>Embryophyta</taxon>
        <taxon>Tracheophyta</taxon>
        <taxon>Spermatophyta</taxon>
        <taxon>Magnoliopsida</taxon>
        <taxon>Liliopsida</taxon>
        <taxon>Zingiberales</taxon>
        <taxon>Zingiberaceae</taxon>
        <taxon>Zingiber</taxon>
    </lineage>
</organism>
<dbReference type="SMART" id="SM00401">
    <property type="entry name" value="ZnF_GATA"/>
    <property type="match status" value="1"/>
</dbReference>
<evidence type="ECO:0000313" key="11">
    <source>
        <dbReference type="Proteomes" id="UP000734854"/>
    </source>
</evidence>
<evidence type="ECO:0000256" key="6">
    <source>
        <dbReference type="ARBA" id="ARBA00023163"/>
    </source>
</evidence>
<gene>
    <name evidence="10" type="ORF">ZIOFF_033701</name>
</gene>
<comment type="subcellular location">
    <subcellularLocation>
        <location evidence="1">Nucleus</location>
    </subcellularLocation>
</comment>
<keyword evidence="3" id="KW-0863">Zinc-finger</keyword>
<keyword evidence="6" id="KW-0804">Transcription</keyword>
<sequence>MKKQGPCRHCGVTTPVLFHFYGANWHDEVSAVWFSLFTLGTPLWRNGPPEKPVLCNACGSRWRTKGSLINYTPLHAREPFNSVELNVPKIKISFKPKEHKLQKRNHQNDMLESEFEMQYCDQNFCKVAKGYQSNQCSSESEISGSESCVHFDTIEASDITGSLQSNAWDSLEPSKKKMFVSCRKPSPVEKLTKDLHSILSEEQASNLSRMSEDDLLYESGNPFGCSEIGYGGVLIKHPSPKFVEEESEASSFTIDKSYITNNGYSGSVPLYINTERKGITSMNSCIGMIKPTAQMHYENAKSEKIFDEKLKILQDRSSPLGFADLDSFINFEGFTKCFTYEEQQLLMKYLPAVDTSEPPESLKSMFTCPQFLDTLSCLQQLLREGVYDLSLSGVSAEECRVSKSLVLLNRADSKRSEECDEKTEDASGKKVRGNGNPSRQTIPDFSNFTSLKRDNEKQDQHILDHKTFLRTPKRLRESGVMNPPPKCSTPIFKGTANINDLTNNDGACLTSRTTLPSLSDRSSMLTTPIQSIANYSEGDLLLDLPSNADYAEAELLYHPRRGKRSLNASTTDSRHEATTDGPSSSFQ</sequence>
<feature type="region of interest" description="Disordered" evidence="8">
    <location>
        <begin position="558"/>
        <end position="587"/>
    </location>
</feature>